<keyword evidence="4 6" id="KW-0238">DNA-binding</keyword>
<dbReference type="NCBIfam" id="NF001030">
    <property type="entry name" value="PRK00110.1"/>
    <property type="match status" value="1"/>
</dbReference>
<dbReference type="PANTHER" id="PTHR12532:SF6">
    <property type="entry name" value="TRANSCRIPTIONAL REGULATORY PROTEIN YEBC-RELATED"/>
    <property type="match status" value="1"/>
</dbReference>
<evidence type="ECO:0000313" key="9">
    <source>
        <dbReference type="EMBL" id="OGG51795.1"/>
    </source>
</evidence>
<dbReference type="GO" id="GO:0006355">
    <property type="term" value="P:regulation of DNA-templated transcription"/>
    <property type="evidence" value="ECO:0007669"/>
    <property type="project" value="UniProtKB-UniRule"/>
</dbReference>
<dbReference type="InterPro" id="IPR048300">
    <property type="entry name" value="TACO1_YebC-like_2nd/3rd_dom"/>
</dbReference>
<dbReference type="HAMAP" id="MF_00693">
    <property type="entry name" value="Transcrip_reg_TACO1"/>
    <property type="match status" value="1"/>
</dbReference>
<dbReference type="InterPro" id="IPR026564">
    <property type="entry name" value="Transcrip_reg_TACO1-like_dom3"/>
</dbReference>
<comment type="similarity">
    <text evidence="1 6">Belongs to the TACO1 family.</text>
</comment>
<protein>
    <recommendedName>
        <fullName evidence="6">Probable transcriptional regulatory protein A2704_04115</fullName>
    </recommendedName>
</protein>
<dbReference type="Pfam" id="PF01709">
    <property type="entry name" value="Transcrip_reg"/>
    <property type="match status" value="1"/>
</dbReference>
<evidence type="ECO:0000256" key="5">
    <source>
        <dbReference type="ARBA" id="ARBA00023163"/>
    </source>
</evidence>
<name>A0A1F6CRN7_9BACT</name>
<accession>A0A1F6CRN7</accession>
<keyword evidence="5 6" id="KW-0804">Transcription</keyword>
<evidence type="ECO:0000256" key="1">
    <source>
        <dbReference type="ARBA" id="ARBA00008724"/>
    </source>
</evidence>
<comment type="caution">
    <text evidence="9">The sequence shown here is derived from an EMBL/GenBank/DDBJ whole genome shotgun (WGS) entry which is preliminary data.</text>
</comment>
<evidence type="ECO:0000313" key="10">
    <source>
        <dbReference type="Proteomes" id="UP000176445"/>
    </source>
</evidence>
<evidence type="ECO:0000259" key="8">
    <source>
        <dbReference type="Pfam" id="PF20772"/>
    </source>
</evidence>
<keyword evidence="2 6" id="KW-0963">Cytoplasm</keyword>
<dbReference type="NCBIfam" id="TIGR01033">
    <property type="entry name" value="YebC/PmpR family DNA-binding transcriptional regulator"/>
    <property type="match status" value="1"/>
</dbReference>
<sequence>MSRHSKWSKIKHTKGAADVVKGKVFTKLGRAISVAARGGGDPITNFQLRIAIDAARAANMPKETVERAIRRGTGEEGGGVIEEVLYEGYGPGSVAIVVEGTSDNKNRTAPNIRHIFSKHNGSLGGANSVLWMFERRGVIRVPHPEQGAEELILTLIDLGAEDVKEEDDGLTVLVSPDKLEEVKGAIEQKGIAVEYAEREYAPKDRLAIGDPEVRAKVEGLIEELDEDDDVANVYTNADI</sequence>
<feature type="domain" description="TACO1/YebC-like N-terminal" evidence="8">
    <location>
        <begin position="5"/>
        <end position="75"/>
    </location>
</feature>
<dbReference type="Gene3D" id="1.10.10.200">
    <property type="match status" value="1"/>
</dbReference>
<dbReference type="FunFam" id="1.10.10.200:FF:000002">
    <property type="entry name" value="Probable transcriptional regulatory protein CLM62_37755"/>
    <property type="match status" value="1"/>
</dbReference>
<keyword evidence="3 6" id="KW-0805">Transcription regulation</keyword>
<comment type="subcellular location">
    <subcellularLocation>
        <location evidence="6">Cytoplasm</location>
    </subcellularLocation>
</comment>
<evidence type="ECO:0000256" key="3">
    <source>
        <dbReference type="ARBA" id="ARBA00023015"/>
    </source>
</evidence>
<evidence type="ECO:0000256" key="6">
    <source>
        <dbReference type="HAMAP-Rule" id="MF_00693"/>
    </source>
</evidence>
<dbReference type="InterPro" id="IPR029072">
    <property type="entry name" value="YebC-like"/>
</dbReference>
<dbReference type="InterPro" id="IPR017856">
    <property type="entry name" value="Integrase-like_N"/>
</dbReference>
<dbReference type="EMBL" id="MFKW01000015">
    <property type="protein sequence ID" value="OGG51795.1"/>
    <property type="molecule type" value="Genomic_DNA"/>
</dbReference>
<dbReference type="Proteomes" id="UP000176445">
    <property type="component" value="Unassembled WGS sequence"/>
</dbReference>
<dbReference type="AlphaFoldDB" id="A0A1F6CRN7"/>
<evidence type="ECO:0000259" key="7">
    <source>
        <dbReference type="Pfam" id="PF01709"/>
    </source>
</evidence>
<dbReference type="NCBIfam" id="NF009044">
    <property type="entry name" value="PRK12378.1"/>
    <property type="match status" value="1"/>
</dbReference>
<gene>
    <name evidence="9" type="ORF">A2704_04115</name>
</gene>
<dbReference type="Gene3D" id="3.30.70.980">
    <property type="match status" value="2"/>
</dbReference>
<dbReference type="SUPFAM" id="SSF75625">
    <property type="entry name" value="YebC-like"/>
    <property type="match status" value="1"/>
</dbReference>
<dbReference type="InterPro" id="IPR002876">
    <property type="entry name" value="Transcrip_reg_TACO1-like"/>
</dbReference>
<dbReference type="Pfam" id="PF20772">
    <property type="entry name" value="TACO1_YebC_N"/>
    <property type="match status" value="1"/>
</dbReference>
<dbReference type="GO" id="GO:0003677">
    <property type="term" value="F:DNA binding"/>
    <property type="evidence" value="ECO:0007669"/>
    <property type="project" value="UniProtKB-UniRule"/>
</dbReference>
<evidence type="ECO:0000256" key="4">
    <source>
        <dbReference type="ARBA" id="ARBA00023125"/>
    </source>
</evidence>
<dbReference type="GO" id="GO:0005829">
    <property type="term" value="C:cytosol"/>
    <property type="evidence" value="ECO:0007669"/>
    <property type="project" value="TreeGrafter"/>
</dbReference>
<proteinExistence type="inferred from homology"/>
<feature type="domain" description="TACO1/YebC-like second and third" evidence="7">
    <location>
        <begin position="82"/>
        <end position="237"/>
    </location>
</feature>
<dbReference type="InterPro" id="IPR049083">
    <property type="entry name" value="TACO1_YebC_N"/>
</dbReference>
<reference evidence="9 10" key="1">
    <citation type="journal article" date="2016" name="Nat. Commun.">
        <title>Thousands of microbial genomes shed light on interconnected biogeochemical processes in an aquifer system.</title>
        <authorList>
            <person name="Anantharaman K."/>
            <person name="Brown C.T."/>
            <person name="Hug L.A."/>
            <person name="Sharon I."/>
            <person name="Castelle C.J."/>
            <person name="Probst A.J."/>
            <person name="Thomas B.C."/>
            <person name="Singh A."/>
            <person name="Wilkins M.J."/>
            <person name="Karaoz U."/>
            <person name="Brodie E.L."/>
            <person name="Williams K.H."/>
            <person name="Hubbard S.S."/>
            <person name="Banfield J.F."/>
        </authorList>
    </citation>
    <scope>NUCLEOTIDE SEQUENCE [LARGE SCALE GENOMIC DNA]</scope>
</reference>
<dbReference type="PANTHER" id="PTHR12532">
    <property type="entry name" value="TRANSLATIONAL ACTIVATOR OF CYTOCHROME C OXIDASE 1"/>
    <property type="match status" value="1"/>
</dbReference>
<evidence type="ECO:0000256" key="2">
    <source>
        <dbReference type="ARBA" id="ARBA00022490"/>
    </source>
</evidence>
<organism evidence="9 10">
    <name type="scientific">Candidatus Kaiserbacteria bacterium RIFCSPHIGHO2_01_FULL_54_36b</name>
    <dbReference type="NCBI Taxonomy" id="1798483"/>
    <lineage>
        <taxon>Bacteria</taxon>
        <taxon>Candidatus Kaiseribacteriota</taxon>
    </lineage>
</organism>